<reference evidence="14 15" key="1">
    <citation type="submission" date="2024-03" db="EMBL/GenBank/DDBJ databases">
        <title>Adaptation during the transition from Ophiocordyceps entomopathogen to insect associate is accompanied by gene loss and intensified selection.</title>
        <authorList>
            <person name="Ward C.M."/>
            <person name="Onetto C.A."/>
            <person name="Borneman A.R."/>
        </authorList>
    </citation>
    <scope>NUCLEOTIDE SEQUENCE [LARGE SCALE GENOMIC DNA]</scope>
    <source>
        <strain evidence="14">AWRI1</strain>
        <tissue evidence="14">Single Adult Female</tissue>
    </source>
</reference>
<dbReference type="GO" id="GO:0004993">
    <property type="term" value="F:G protein-coupled serotonin receptor activity"/>
    <property type="evidence" value="ECO:0007669"/>
    <property type="project" value="UniProtKB-ARBA"/>
</dbReference>
<keyword evidence="5 12" id="KW-1133">Transmembrane helix</keyword>
<evidence type="ECO:0000313" key="15">
    <source>
        <dbReference type="Proteomes" id="UP001367676"/>
    </source>
</evidence>
<keyword evidence="7 12" id="KW-0472">Membrane</keyword>
<sequence>MWVLLARWVYTPKELPVPLVRWVLLTGWDYPPYKLPLPLVRQLPHPGAPGVYIPQGGYSVLGGFILPFGSQIPNNKIKIKSKLNRILAQSAALEKQIFNLPHSGLKNPKYLPQDYHSLLINGTCQIPNPTYRVIGSIVSFYIPLVVMLITYWLTVKLLDAQRRNLGTPQSNGWSTSGGWSSGSSTRALQGRKCTWRKFMTYRTNSTDDRGSAQFSAQASTMSHVPLSITQSLPSSEATPRHQHSSSAASSDTEYTNLDMQDLWLPDCEPTPSTLSALHQFGKEMLRLSSGLQNVTFPETDFMADGLTVDLGHKQLKDYTFPFRKRSSEFDLDRFLSNSDELKVRRRRNSLQEPSPFARPLSPPDGARYVSRPAKLSRSMENLLSVAKAEPIKEVNQRLPTEEERITMPTSDSRHELGHSGTTLHPLIVRTPTHLKVAFMRSPRTNHPAVGQPDSTTAKTPLVRWEPRGRGLLGRRSSFTGANVSTTIAPSSTLGYSGRLRRCVTMRQQQLLPAVGDSSLTVDAESDRRSAARDDGPSARAYAKKNSSLMMRNTSKHGRIIRLEQKATKVLGVVFFTFVILWAPFFVLNLLPAICNACEKRIPQTIVDIATWLGYASSMVNPIFYTIFNKVFRQAFKKVLLCKYRGGRRHRWKPVKH</sequence>
<feature type="region of interest" description="Disordered" evidence="11">
    <location>
        <begin position="232"/>
        <end position="253"/>
    </location>
</feature>
<dbReference type="GO" id="GO:0043410">
    <property type="term" value="P:positive regulation of MAPK cascade"/>
    <property type="evidence" value="ECO:0007669"/>
    <property type="project" value="TreeGrafter"/>
</dbReference>
<feature type="region of interest" description="Disordered" evidence="11">
    <location>
        <begin position="166"/>
        <end position="185"/>
    </location>
</feature>
<dbReference type="PANTHER" id="PTHR24248">
    <property type="entry name" value="ADRENERGIC RECEPTOR-RELATED G-PROTEIN COUPLED RECEPTOR"/>
    <property type="match status" value="1"/>
</dbReference>
<keyword evidence="15" id="KW-1185">Reference proteome</keyword>
<feature type="region of interest" description="Disordered" evidence="11">
    <location>
        <begin position="345"/>
        <end position="367"/>
    </location>
</feature>
<feature type="transmembrane region" description="Helical" evidence="12">
    <location>
        <begin position="608"/>
        <end position="627"/>
    </location>
</feature>
<evidence type="ECO:0000256" key="9">
    <source>
        <dbReference type="ARBA" id="ARBA00023170"/>
    </source>
</evidence>
<dbReference type="GO" id="GO:0005886">
    <property type="term" value="C:plasma membrane"/>
    <property type="evidence" value="ECO:0007669"/>
    <property type="project" value="UniProtKB-SubCell"/>
</dbReference>
<evidence type="ECO:0000313" key="14">
    <source>
        <dbReference type="EMBL" id="KAK7582108.1"/>
    </source>
</evidence>
<dbReference type="PANTHER" id="PTHR24248:SF199">
    <property type="entry name" value="IP13425P-RELATED"/>
    <property type="match status" value="1"/>
</dbReference>
<keyword evidence="10" id="KW-0807">Transducer</keyword>
<evidence type="ECO:0000256" key="12">
    <source>
        <dbReference type="SAM" id="Phobius"/>
    </source>
</evidence>
<feature type="transmembrane region" description="Helical" evidence="12">
    <location>
        <begin position="569"/>
        <end position="588"/>
    </location>
</feature>
<name>A0AAN9TDI9_9HEMI</name>
<protein>
    <recommendedName>
        <fullName evidence="13">G-protein coupled receptors family 1 profile domain-containing protein</fullName>
    </recommendedName>
</protein>
<dbReference type="SUPFAM" id="SSF81321">
    <property type="entry name" value="Family A G protein-coupled receptor-like"/>
    <property type="match status" value="1"/>
</dbReference>
<dbReference type="Gene3D" id="1.20.1070.10">
    <property type="entry name" value="Rhodopsin 7-helix transmembrane proteins"/>
    <property type="match status" value="2"/>
</dbReference>
<evidence type="ECO:0000259" key="13">
    <source>
        <dbReference type="PROSITE" id="PS50262"/>
    </source>
</evidence>
<dbReference type="InterPro" id="IPR000276">
    <property type="entry name" value="GPCR_Rhodpsn"/>
</dbReference>
<evidence type="ECO:0000256" key="4">
    <source>
        <dbReference type="ARBA" id="ARBA00022692"/>
    </source>
</evidence>
<dbReference type="PROSITE" id="PS50262">
    <property type="entry name" value="G_PROTEIN_RECEP_F1_2"/>
    <property type="match status" value="1"/>
</dbReference>
<evidence type="ECO:0000256" key="3">
    <source>
        <dbReference type="ARBA" id="ARBA00022475"/>
    </source>
</evidence>
<organism evidence="14 15">
    <name type="scientific">Parthenolecanium corni</name>
    <dbReference type="NCBI Taxonomy" id="536013"/>
    <lineage>
        <taxon>Eukaryota</taxon>
        <taxon>Metazoa</taxon>
        <taxon>Ecdysozoa</taxon>
        <taxon>Arthropoda</taxon>
        <taxon>Hexapoda</taxon>
        <taxon>Insecta</taxon>
        <taxon>Pterygota</taxon>
        <taxon>Neoptera</taxon>
        <taxon>Paraneoptera</taxon>
        <taxon>Hemiptera</taxon>
        <taxon>Sternorrhyncha</taxon>
        <taxon>Coccoidea</taxon>
        <taxon>Coccidae</taxon>
        <taxon>Parthenolecanium</taxon>
    </lineage>
</organism>
<feature type="compositionally biased region" description="Low complexity" evidence="11">
    <location>
        <begin position="172"/>
        <end position="185"/>
    </location>
</feature>
<dbReference type="AlphaFoldDB" id="A0AAN9TDI9"/>
<dbReference type="EMBL" id="JBBCAQ010000033">
    <property type="protein sequence ID" value="KAK7582108.1"/>
    <property type="molecule type" value="Genomic_DNA"/>
</dbReference>
<feature type="domain" description="G-protein coupled receptors family 1 profile" evidence="13">
    <location>
        <begin position="563"/>
        <end position="624"/>
    </location>
</feature>
<proteinExistence type="inferred from homology"/>
<evidence type="ECO:0000256" key="2">
    <source>
        <dbReference type="ARBA" id="ARBA00010663"/>
    </source>
</evidence>
<dbReference type="InterPro" id="IPR017452">
    <property type="entry name" value="GPCR_Rhodpsn_7TM"/>
</dbReference>
<dbReference type="Pfam" id="PF00001">
    <property type="entry name" value="7tm_1"/>
    <property type="match status" value="1"/>
</dbReference>
<dbReference type="GO" id="GO:0071880">
    <property type="term" value="P:adenylate cyclase-activating adrenergic receptor signaling pathway"/>
    <property type="evidence" value="ECO:0007669"/>
    <property type="project" value="TreeGrafter"/>
</dbReference>
<evidence type="ECO:0000256" key="5">
    <source>
        <dbReference type="ARBA" id="ARBA00022989"/>
    </source>
</evidence>
<keyword evidence="9" id="KW-0675">Receptor</keyword>
<feature type="transmembrane region" description="Helical" evidence="12">
    <location>
        <begin position="133"/>
        <end position="153"/>
    </location>
</feature>
<keyword evidence="6" id="KW-0297">G-protein coupled receptor</keyword>
<evidence type="ECO:0000256" key="10">
    <source>
        <dbReference type="ARBA" id="ARBA00023224"/>
    </source>
</evidence>
<comment type="caution">
    <text evidence="14">The sequence shown here is derived from an EMBL/GenBank/DDBJ whole genome shotgun (WGS) entry which is preliminary data.</text>
</comment>
<keyword evidence="8" id="KW-1015">Disulfide bond</keyword>
<evidence type="ECO:0000256" key="6">
    <source>
        <dbReference type="ARBA" id="ARBA00023040"/>
    </source>
</evidence>
<evidence type="ECO:0000256" key="7">
    <source>
        <dbReference type="ARBA" id="ARBA00023136"/>
    </source>
</evidence>
<dbReference type="Proteomes" id="UP001367676">
    <property type="component" value="Unassembled WGS sequence"/>
</dbReference>
<gene>
    <name evidence="14" type="ORF">V9T40_013553</name>
</gene>
<comment type="similarity">
    <text evidence="2">Belongs to the G-protein coupled receptor 1 family.</text>
</comment>
<feature type="compositionally biased region" description="Polar residues" evidence="11">
    <location>
        <begin position="244"/>
        <end position="253"/>
    </location>
</feature>
<keyword evidence="3" id="KW-1003">Cell membrane</keyword>
<evidence type="ECO:0000256" key="8">
    <source>
        <dbReference type="ARBA" id="ARBA00023157"/>
    </source>
</evidence>
<evidence type="ECO:0000256" key="1">
    <source>
        <dbReference type="ARBA" id="ARBA00004651"/>
    </source>
</evidence>
<comment type="subcellular location">
    <subcellularLocation>
        <location evidence="1">Cell membrane</location>
        <topology evidence="1">Multi-pass membrane protein</topology>
    </subcellularLocation>
</comment>
<evidence type="ECO:0000256" key="11">
    <source>
        <dbReference type="SAM" id="MobiDB-lite"/>
    </source>
</evidence>
<accession>A0AAN9TDI9</accession>
<keyword evidence="4 12" id="KW-0812">Transmembrane</keyword>
<dbReference type="PRINTS" id="PR00237">
    <property type="entry name" value="GPCRRHODOPSN"/>
</dbReference>